<accession>A0A2V4VHK1</accession>
<dbReference type="Proteomes" id="UP000247790">
    <property type="component" value="Unassembled WGS sequence"/>
</dbReference>
<name>A0A2V4VHK1_PAEBA</name>
<sequence>MSFFHFQHFSENLDMARVFTDALSDYSINFVIFMVNTVNKSATLKIQSRLMGYMFHGGRMPATALHITIKSEVAQEQQCIHLCFLGRSHM</sequence>
<gene>
    <name evidence="1" type="ORF">DFQ00_11874</name>
</gene>
<evidence type="ECO:0000313" key="2">
    <source>
        <dbReference type="Proteomes" id="UP000247790"/>
    </source>
</evidence>
<protein>
    <submittedName>
        <fullName evidence="1">Uncharacterized protein</fullName>
    </submittedName>
</protein>
<evidence type="ECO:0000313" key="1">
    <source>
        <dbReference type="EMBL" id="PYE45642.1"/>
    </source>
</evidence>
<proteinExistence type="predicted"/>
<reference evidence="1 2" key="1">
    <citation type="submission" date="2018-06" db="EMBL/GenBank/DDBJ databases">
        <title>Genomic Encyclopedia of Type Strains, Phase III (KMG-III): the genomes of soil and plant-associated and newly described type strains.</title>
        <authorList>
            <person name="Whitman W."/>
        </authorList>
    </citation>
    <scope>NUCLEOTIDE SEQUENCE [LARGE SCALE GENOMIC DNA]</scope>
    <source>
        <strain evidence="1 2">CECT 7022</strain>
    </source>
</reference>
<dbReference type="AlphaFoldDB" id="A0A2V4VHK1"/>
<dbReference type="EMBL" id="QJSW01000018">
    <property type="protein sequence ID" value="PYE45642.1"/>
    <property type="molecule type" value="Genomic_DNA"/>
</dbReference>
<comment type="caution">
    <text evidence="1">The sequence shown here is derived from an EMBL/GenBank/DDBJ whole genome shotgun (WGS) entry which is preliminary data.</text>
</comment>
<organism evidence="1 2">
    <name type="scientific">Paenibacillus barcinonensis</name>
    <dbReference type="NCBI Taxonomy" id="198119"/>
    <lineage>
        <taxon>Bacteria</taxon>
        <taxon>Bacillati</taxon>
        <taxon>Bacillota</taxon>
        <taxon>Bacilli</taxon>
        <taxon>Bacillales</taxon>
        <taxon>Paenibacillaceae</taxon>
        <taxon>Paenibacillus</taxon>
    </lineage>
</organism>